<dbReference type="PRINTS" id="PR00081">
    <property type="entry name" value="GDHRDH"/>
</dbReference>
<evidence type="ECO:0000313" key="3">
    <source>
        <dbReference type="Proteomes" id="UP000706039"/>
    </source>
</evidence>
<proteinExistence type="inferred from homology"/>
<gene>
    <name evidence="2" type="ORF">K7G82_18460</name>
</gene>
<dbReference type="InterPro" id="IPR050259">
    <property type="entry name" value="SDR"/>
</dbReference>
<comment type="similarity">
    <text evidence="1">Belongs to the short-chain dehydrogenases/reductases (SDR) family.</text>
</comment>
<dbReference type="PANTHER" id="PTHR42879">
    <property type="entry name" value="3-OXOACYL-(ACYL-CARRIER-PROTEIN) REDUCTASE"/>
    <property type="match status" value="1"/>
</dbReference>
<evidence type="ECO:0000256" key="1">
    <source>
        <dbReference type="ARBA" id="ARBA00006484"/>
    </source>
</evidence>
<dbReference type="RefSeq" id="WP_222991367.1">
    <property type="nucleotide sequence ID" value="NZ_JAINVV010000008.1"/>
</dbReference>
<name>A0ABS7PSM1_9SPHN</name>
<dbReference type="InterPro" id="IPR036291">
    <property type="entry name" value="NAD(P)-bd_dom_sf"/>
</dbReference>
<evidence type="ECO:0000313" key="2">
    <source>
        <dbReference type="EMBL" id="MBY8824293.1"/>
    </source>
</evidence>
<dbReference type="NCBIfam" id="NF009466">
    <property type="entry name" value="PRK12826.1-2"/>
    <property type="match status" value="1"/>
</dbReference>
<dbReference type="PRINTS" id="PR00080">
    <property type="entry name" value="SDRFAMILY"/>
</dbReference>
<keyword evidence="3" id="KW-1185">Reference proteome</keyword>
<dbReference type="PANTHER" id="PTHR42879:SF2">
    <property type="entry name" value="3-OXOACYL-[ACYL-CARRIER-PROTEIN] REDUCTASE FABG"/>
    <property type="match status" value="1"/>
</dbReference>
<protein>
    <submittedName>
        <fullName evidence="2">SDR family oxidoreductase</fullName>
    </submittedName>
</protein>
<accession>A0ABS7PSM1</accession>
<dbReference type="Pfam" id="PF13561">
    <property type="entry name" value="adh_short_C2"/>
    <property type="match status" value="1"/>
</dbReference>
<dbReference type="InterPro" id="IPR002347">
    <property type="entry name" value="SDR_fam"/>
</dbReference>
<dbReference type="Proteomes" id="UP000706039">
    <property type="component" value="Unassembled WGS sequence"/>
</dbReference>
<dbReference type="Gene3D" id="3.40.50.720">
    <property type="entry name" value="NAD(P)-binding Rossmann-like Domain"/>
    <property type="match status" value="1"/>
</dbReference>
<reference evidence="2 3" key="1">
    <citation type="submission" date="2021-08" db="EMBL/GenBank/DDBJ databases">
        <authorList>
            <person name="Tuo L."/>
        </authorList>
    </citation>
    <scope>NUCLEOTIDE SEQUENCE [LARGE SCALE GENOMIC DNA]</scope>
    <source>
        <strain evidence="2 3">JCM 31229</strain>
    </source>
</reference>
<dbReference type="SUPFAM" id="SSF51735">
    <property type="entry name" value="NAD(P)-binding Rossmann-fold domains"/>
    <property type="match status" value="1"/>
</dbReference>
<dbReference type="EMBL" id="JAINVV010000008">
    <property type="protein sequence ID" value="MBY8824293.1"/>
    <property type="molecule type" value="Genomic_DNA"/>
</dbReference>
<comment type="caution">
    <text evidence="2">The sequence shown here is derived from an EMBL/GenBank/DDBJ whole genome shotgun (WGS) entry which is preliminary data.</text>
</comment>
<sequence length="249" mass="25462">MQRVAIVTGAAKGLGRATAERLAADGHHVVCVGRSGNTEPVATALKACGMSAEAMVAEMSDEVAIEAMVENVAARHGRIDILVNNAGFGTSRGNRPASIAELTLDEWNAVLAVNLTAPFLLSRAVIPHMRRGRWGRIVNVGSRAGRTGIPAAEAAYSATKAGLLGLTRYLAMVTADGGITVNAIAAGRFATDMADQAAPDIRSSALAGIPVGRTGDPAEFAGTVSFLTSEIAAFMTGATIDVNGGAFMA</sequence>
<organism evidence="2 3">
    <name type="scientific">Sphingomonas colocasiae</name>
    <dbReference type="NCBI Taxonomy" id="1848973"/>
    <lineage>
        <taxon>Bacteria</taxon>
        <taxon>Pseudomonadati</taxon>
        <taxon>Pseudomonadota</taxon>
        <taxon>Alphaproteobacteria</taxon>
        <taxon>Sphingomonadales</taxon>
        <taxon>Sphingomonadaceae</taxon>
        <taxon>Sphingomonas</taxon>
    </lineage>
</organism>